<feature type="region of interest" description="Disordered" evidence="2">
    <location>
        <begin position="128"/>
        <end position="170"/>
    </location>
</feature>
<name>A0A9P0DF70_9CUCU</name>
<feature type="compositionally biased region" description="Basic and acidic residues" evidence="2">
    <location>
        <begin position="139"/>
        <end position="158"/>
    </location>
</feature>
<feature type="binding site" evidence="1">
    <location>
        <position position="16"/>
    </location>
    <ligand>
        <name>Zn(2+)</name>
        <dbReference type="ChEBI" id="CHEBI:29105"/>
    </ligand>
</feature>
<dbReference type="Proteomes" id="UP001152799">
    <property type="component" value="Chromosome 5"/>
</dbReference>
<dbReference type="PANTHER" id="PTHR39942:SF1">
    <property type="entry name" value="BCDNA.LD26519-RELATED"/>
    <property type="match status" value="1"/>
</dbReference>
<feature type="binding site" evidence="1">
    <location>
        <position position="63"/>
    </location>
    <ligand>
        <name>Zn(2+)</name>
        <dbReference type="ChEBI" id="CHEBI:29105"/>
    </ligand>
</feature>
<gene>
    <name evidence="4" type="ORF">CEUTPL_LOCUS10206</name>
</gene>
<feature type="binding site" evidence="1">
    <location>
        <position position="60"/>
    </location>
    <ligand>
        <name>Zn(2+)</name>
        <dbReference type="ChEBI" id="CHEBI:29105"/>
    </ligand>
</feature>
<dbReference type="GO" id="GO:0005634">
    <property type="term" value="C:nucleus"/>
    <property type="evidence" value="ECO:0007669"/>
    <property type="project" value="InterPro"/>
</dbReference>
<evidence type="ECO:0000313" key="5">
    <source>
        <dbReference type="Proteomes" id="UP001152799"/>
    </source>
</evidence>
<dbReference type="SUPFAM" id="SSF57716">
    <property type="entry name" value="Glucocorticoid receptor-like (DNA-binding domain)"/>
    <property type="match status" value="1"/>
</dbReference>
<sequence>MKIASPSEMSLMCRLCLMKDKKQVNISIFEDRSDNKLLVKISALLPIKVSKEDQLPKKICNECSNKLNFLYAFRNTALESEQTLLSWFNDDDNLTINPLAETVVKEEVEVDEESLHLDLLQYSPSNKFRKAEEEETEEPLAKRPRQSDAIKSEIHIAPESDENNDEDEPDTVDVEIVANLGYESCENDNNEDIEKLENDFSSSDPEKRAYDQPGPSDLGKSEAEKPCSQLSSSPSLSDEVEEQHVTPSHIGSKKHRMQSQQSTPFLKVSRDTARSSRWSTPSIDSVSEIPATSYQEKVINDLESLKAIQKQHTLILQEILSTVRTKNVQALTRPVDTPNLPIDHKKDFQDFESWLENQTNFTYMRSRVAAVGGSTVRGATMNMMKFLITNEIGMQFNWAGSAPKDERYQQKYPFKDTKMFSLINDAVKLTFAGRETIVNLSDQAVIRAVQDWLKLSKSRYTYNSTK</sequence>
<dbReference type="InterPro" id="IPR012934">
    <property type="entry name" value="Znf_AD"/>
</dbReference>
<dbReference type="PROSITE" id="PS51915">
    <property type="entry name" value="ZAD"/>
    <property type="match status" value="1"/>
</dbReference>
<dbReference type="EMBL" id="OU892281">
    <property type="protein sequence ID" value="CAH1131648.1"/>
    <property type="molecule type" value="Genomic_DNA"/>
</dbReference>
<feature type="compositionally biased region" description="Polar residues" evidence="2">
    <location>
        <begin position="275"/>
        <end position="284"/>
    </location>
</feature>
<feature type="compositionally biased region" description="Low complexity" evidence="2">
    <location>
        <begin position="228"/>
        <end position="237"/>
    </location>
</feature>
<dbReference type="SMART" id="SM00868">
    <property type="entry name" value="zf-AD"/>
    <property type="match status" value="1"/>
</dbReference>
<feature type="domain" description="ZAD" evidence="3">
    <location>
        <begin position="11"/>
        <end position="87"/>
    </location>
</feature>
<feature type="compositionally biased region" description="Acidic residues" evidence="2">
    <location>
        <begin position="159"/>
        <end position="170"/>
    </location>
</feature>
<dbReference type="OrthoDB" id="6776294at2759"/>
<organism evidence="4 5">
    <name type="scientific">Ceutorhynchus assimilis</name>
    <name type="common">cabbage seed weevil</name>
    <dbReference type="NCBI Taxonomy" id="467358"/>
    <lineage>
        <taxon>Eukaryota</taxon>
        <taxon>Metazoa</taxon>
        <taxon>Ecdysozoa</taxon>
        <taxon>Arthropoda</taxon>
        <taxon>Hexapoda</taxon>
        <taxon>Insecta</taxon>
        <taxon>Pterygota</taxon>
        <taxon>Neoptera</taxon>
        <taxon>Endopterygota</taxon>
        <taxon>Coleoptera</taxon>
        <taxon>Polyphaga</taxon>
        <taxon>Cucujiformia</taxon>
        <taxon>Curculionidae</taxon>
        <taxon>Ceutorhynchinae</taxon>
        <taxon>Ceutorhynchus</taxon>
    </lineage>
</organism>
<evidence type="ECO:0000256" key="2">
    <source>
        <dbReference type="SAM" id="MobiDB-lite"/>
    </source>
</evidence>
<evidence type="ECO:0000256" key="1">
    <source>
        <dbReference type="PROSITE-ProRule" id="PRU01263"/>
    </source>
</evidence>
<dbReference type="Gene3D" id="3.40.1800.20">
    <property type="match status" value="1"/>
</dbReference>
<feature type="compositionally biased region" description="Basic and acidic residues" evidence="2">
    <location>
        <begin position="192"/>
        <end position="210"/>
    </location>
</feature>
<dbReference type="AlphaFoldDB" id="A0A9P0DF70"/>
<keyword evidence="1" id="KW-0862">Zinc</keyword>
<feature type="binding site" evidence="1">
    <location>
        <position position="13"/>
    </location>
    <ligand>
        <name>Zn(2+)</name>
        <dbReference type="ChEBI" id="CHEBI:29105"/>
    </ligand>
</feature>
<dbReference type="GO" id="GO:0008270">
    <property type="term" value="F:zinc ion binding"/>
    <property type="evidence" value="ECO:0007669"/>
    <property type="project" value="UniProtKB-UniRule"/>
</dbReference>
<evidence type="ECO:0000259" key="3">
    <source>
        <dbReference type="PROSITE" id="PS51915"/>
    </source>
</evidence>
<accession>A0A9P0DF70</accession>
<dbReference type="Pfam" id="PF07776">
    <property type="entry name" value="zf-AD"/>
    <property type="match status" value="1"/>
</dbReference>
<proteinExistence type="predicted"/>
<protein>
    <recommendedName>
        <fullName evidence="3">ZAD domain-containing protein</fullName>
    </recommendedName>
</protein>
<reference evidence="4" key="1">
    <citation type="submission" date="2022-01" db="EMBL/GenBank/DDBJ databases">
        <authorList>
            <person name="King R."/>
        </authorList>
    </citation>
    <scope>NUCLEOTIDE SEQUENCE</scope>
</reference>
<evidence type="ECO:0000313" key="4">
    <source>
        <dbReference type="EMBL" id="CAH1131648.1"/>
    </source>
</evidence>
<keyword evidence="1" id="KW-0863">Zinc-finger</keyword>
<dbReference type="PANTHER" id="PTHR39942">
    <property type="entry name" value="BCDNA.LD26519-RELATED"/>
    <property type="match status" value="1"/>
</dbReference>
<keyword evidence="5" id="KW-1185">Reference proteome</keyword>
<keyword evidence="1" id="KW-0479">Metal-binding</keyword>
<feature type="region of interest" description="Disordered" evidence="2">
    <location>
        <begin position="182"/>
        <end position="284"/>
    </location>
</feature>